<dbReference type="GO" id="GO:0030170">
    <property type="term" value="F:pyridoxal phosphate binding"/>
    <property type="evidence" value="ECO:0007669"/>
    <property type="project" value="UniProtKB-UniRule"/>
</dbReference>
<protein>
    <recommendedName>
        <fullName evidence="8">Cysteine desulfurase</fullName>
        <ecNumber evidence="8">2.8.1.7</ecNumber>
    </recommendedName>
</protein>
<keyword evidence="10" id="KW-0456">Lyase</keyword>
<evidence type="ECO:0000256" key="4">
    <source>
        <dbReference type="ARBA" id="ARBA00022679"/>
    </source>
</evidence>
<evidence type="ECO:0000256" key="5">
    <source>
        <dbReference type="ARBA" id="ARBA00022898"/>
    </source>
</evidence>
<evidence type="ECO:0000259" key="9">
    <source>
        <dbReference type="Pfam" id="PF00266"/>
    </source>
</evidence>
<evidence type="ECO:0000256" key="1">
    <source>
        <dbReference type="ARBA" id="ARBA00001933"/>
    </source>
</evidence>
<dbReference type="Gene3D" id="3.90.1150.10">
    <property type="entry name" value="Aspartate Aminotransferase, domain 1"/>
    <property type="match status" value="1"/>
</dbReference>
<dbReference type="Gene3D" id="3.40.640.10">
    <property type="entry name" value="Type I PLP-dependent aspartate aminotransferase-like (Major domain)"/>
    <property type="match status" value="1"/>
</dbReference>
<dbReference type="InterPro" id="IPR010970">
    <property type="entry name" value="Cys_dSase_SufS"/>
</dbReference>
<proteinExistence type="inferred from homology"/>
<keyword evidence="11" id="KW-1185">Reference proteome</keyword>
<dbReference type="PANTHER" id="PTHR43586">
    <property type="entry name" value="CYSTEINE DESULFURASE"/>
    <property type="match status" value="1"/>
</dbReference>
<evidence type="ECO:0000256" key="3">
    <source>
        <dbReference type="ARBA" id="ARBA00010447"/>
    </source>
</evidence>
<dbReference type="InterPro" id="IPR015421">
    <property type="entry name" value="PyrdxlP-dep_Trfase_major"/>
</dbReference>
<dbReference type="PROSITE" id="PS00595">
    <property type="entry name" value="AA_TRANSFER_CLASS_5"/>
    <property type="match status" value="1"/>
</dbReference>
<dbReference type="STRING" id="683125.SAMN05660206_105140"/>
<reference evidence="10 11" key="1">
    <citation type="submission" date="2016-10" db="EMBL/GenBank/DDBJ databases">
        <authorList>
            <person name="de Groot N.N."/>
        </authorList>
    </citation>
    <scope>NUCLEOTIDE SEQUENCE [LARGE SCALE GENOMIC DNA]</scope>
    <source>
        <strain evidence="10 11">DSM 22789</strain>
    </source>
</reference>
<dbReference type="SUPFAM" id="SSF53383">
    <property type="entry name" value="PLP-dependent transferases"/>
    <property type="match status" value="1"/>
</dbReference>
<dbReference type="RefSeq" id="WP_093365259.1">
    <property type="nucleotide sequence ID" value="NZ_FOZZ01000005.1"/>
</dbReference>
<evidence type="ECO:0000256" key="6">
    <source>
        <dbReference type="ARBA" id="ARBA00050776"/>
    </source>
</evidence>
<evidence type="ECO:0000313" key="11">
    <source>
        <dbReference type="Proteomes" id="UP000198785"/>
    </source>
</evidence>
<dbReference type="GO" id="GO:0006534">
    <property type="term" value="P:cysteine metabolic process"/>
    <property type="evidence" value="ECO:0007669"/>
    <property type="project" value="UniProtKB-UniRule"/>
</dbReference>
<dbReference type="NCBIfam" id="TIGR01979">
    <property type="entry name" value="sufS"/>
    <property type="match status" value="1"/>
</dbReference>
<dbReference type="GO" id="GO:0031071">
    <property type="term" value="F:cysteine desulfurase activity"/>
    <property type="evidence" value="ECO:0007669"/>
    <property type="project" value="UniProtKB-UniRule"/>
</dbReference>
<dbReference type="CDD" id="cd06453">
    <property type="entry name" value="SufS_like"/>
    <property type="match status" value="1"/>
</dbReference>
<keyword evidence="5 8" id="KW-0663">Pyridoxal phosphate</keyword>
<dbReference type="InterPro" id="IPR015424">
    <property type="entry name" value="PyrdxlP-dep_Trfase"/>
</dbReference>
<dbReference type="EC" id="2.8.1.7" evidence="8"/>
<evidence type="ECO:0000256" key="2">
    <source>
        <dbReference type="ARBA" id="ARBA00002824"/>
    </source>
</evidence>
<evidence type="ECO:0000256" key="8">
    <source>
        <dbReference type="RuleBase" id="RU004506"/>
    </source>
</evidence>
<evidence type="ECO:0000313" key="10">
    <source>
        <dbReference type="EMBL" id="SFS81756.1"/>
    </source>
</evidence>
<comment type="function">
    <text evidence="2 8">Catalyzes the removal of elemental sulfur and selenium atoms from L-cysteine, L-cystine, L-selenocysteine, and L-selenocystine to produce L-alanine.</text>
</comment>
<dbReference type="OrthoDB" id="9804366at2"/>
<dbReference type="Proteomes" id="UP000198785">
    <property type="component" value="Unassembled WGS sequence"/>
</dbReference>
<keyword evidence="4 8" id="KW-0808">Transferase</keyword>
<dbReference type="PIRSF" id="PIRSF005572">
    <property type="entry name" value="NifS"/>
    <property type="match status" value="1"/>
</dbReference>
<dbReference type="Pfam" id="PF00266">
    <property type="entry name" value="Aminotran_5"/>
    <property type="match status" value="1"/>
</dbReference>
<comment type="cofactor">
    <cofactor evidence="1 7">
        <name>pyridoxal 5'-phosphate</name>
        <dbReference type="ChEBI" id="CHEBI:597326"/>
    </cofactor>
</comment>
<feature type="domain" description="Aminotransferase class V" evidence="9">
    <location>
        <begin position="26"/>
        <end position="395"/>
    </location>
</feature>
<comment type="catalytic activity">
    <reaction evidence="6 8">
        <text>(sulfur carrier)-H + L-cysteine = (sulfur carrier)-SH + L-alanine</text>
        <dbReference type="Rhea" id="RHEA:43892"/>
        <dbReference type="Rhea" id="RHEA-COMP:14737"/>
        <dbReference type="Rhea" id="RHEA-COMP:14739"/>
        <dbReference type="ChEBI" id="CHEBI:29917"/>
        <dbReference type="ChEBI" id="CHEBI:35235"/>
        <dbReference type="ChEBI" id="CHEBI:57972"/>
        <dbReference type="ChEBI" id="CHEBI:64428"/>
        <dbReference type="EC" id="2.8.1.7"/>
    </reaction>
</comment>
<dbReference type="PANTHER" id="PTHR43586:SF8">
    <property type="entry name" value="CYSTEINE DESULFURASE 1, CHLOROPLASTIC"/>
    <property type="match status" value="1"/>
</dbReference>
<dbReference type="AlphaFoldDB" id="A0A1I6SXT8"/>
<name>A0A1I6SXT8_9SPHI</name>
<sequence>MKTFDIQKIRADFPILKREVNNKPLVYLDNGATTQKPKAVIDAIVDYYTAMNSNVHRGVHYLSQISTDAFEVARRKVQGFINAEHEHEVIVTKGTTESINIVASCYGRAFIGEGDEIIISAMEHHSNIVPWQMLCDEKGCKLRVIPMNDAGELDIEAYKALFSERTKLVSFTYVSNALGTINPVREMIAIAHEHQVPVLIDGAQAVQHIAVDVQELDVDFFVFSGHKMYGPTGVGILYGKESLLNAMPPYQGGGDMIKEVTFEKTTYNELPFKFEAGTPNIEAGICLTAAIDYIEEIGLDAIKAYEDELLAYATDELAKVEGVRFIGTASHKSSVISFIVDGIHPYDIGVILDKLGIAVRTGHHCAQPVMDRFGIPGTVRASLAMYNTTEDIDNLVQGLKRAVQMLK</sequence>
<dbReference type="InterPro" id="IPR020578">
    <property type="entry name" value="Aminotrans_V_PyrdxlP_BS"/>
</dbReference>
<evidence type="ECO:0000256" key="7">
    <source>
        <dbReference type="RuleBase" id="RU004504"/>
    </source>
</evidence>
<dbReference type="InterPro" id="IPR016454">
    <property type="entry name" value="Cysteine_dSase"/>
</dbReference>
<comment type="similarity">
    <text evidence="3 8">Belongs to the class-V pyridoxal-phosphate-dependent aminotransferase family. Csd subfamily.</text>
</comment>
<dbReference type="InterPro" id="IPR000192">
    <property type="entry name" value="Aminotrans_V_dom"/>
</dbReference>
<gene>
    <name evidence="10" type="ORF">SAMN05660206_105140</name>
</gene>
<dbReference type="InterPro" id="IPR015422">
    <property type="entry name" value="PyrdxlP-dep_Trfase_small"/>
</dbReference>
<accession>A0A1I6SXT8</accession>
<dbReference type="GO" id="GO:0016829">
    <property type="term" value="F:lyase activity"/>
    <property type="evidence" value="ECO:0007669"/>
    <property type="project" value="UniProtKB-KW"/>
</dbReference>
<dbReference type="EMBL" id="FOZZ01000005">
    <property type="protein sequence ID" value="SFS81756.1"/>
    <property type="molecule type" value="Genomic_DNA"/>
</dbReference>
<organism evidence="10 11">
    <name type="scientific">Sphingobacterium wenxiniae</name>
    <dbReference type="NCBI Taxonomy" id="683125"/>
    <lineage>
        <taxon>Bacteria</taxon>
        <taxon>Pseudomonadati</taxon>
        <taxon>Bacteroidota</taxon>
        <taxon>Sphingobacteriia</taxon>
        <taxon>Sphingobacteriales</taxon>
        <taxon>Sphingobacteriaceae</taxon>
        <taxon>Sphingobacterium</taxon>
    </lineage>
</organism>